<dbReference type="EMBL" id="BAUL01000068">
    <property type="protein sequence ID" value="GAD93873.1"/>
    <property type="molecule type" value="Genomic_DNA"/>
</dbReference>
<accession>V5FPK9</accession>
<dbReference type="AlphaFoldDB" id="V5FPK9"/>
<dbReference type="InterPro" id="IPR002563">
    <property type="entry name" value="Flavin_Rdtase-like_dom"/>
</dbReference>
<dbReference type="OrthoDB" id="298012at2759"/>
<protein>
    <recommendedName>
        <fullName evidence="1">Flavin reductase like domain-containing protein</fullName>
    </recommendedName>
</protein>
<keyword evidence="3" id="KW-1185">Reference proteome</keyword>
<reference evidence="3" key="1">
    <citation type="journal article" date="2014" name="Genome Announc.">
        <title>Draft genome sequence of the formaldehyde-resistant fungus Byssochlamys spectabilis No. 5 (anamorph Paecilomyces variotii No. 5) (NBRC109023).</title>
        <authorList>
            <person name="Oka T."/>
            <person name="Ekino K."/>
            <person name="Fukuda K."/>
            <person name="Nomura Y."/>
        </authorList>
    </citation>
    <scope>NUCLEOTIDE SEQUENCE [LARGE SCALE GENOMIC DNA]</scope>
    <source>
        <strain evidence="3">No. 5 / NBRC 109023</strain>
    </source>
</reference>
<dbReference type="SMART" id="SM00903">
    <property type="entry name" value="Flavin_Reduct"/>
    <property type="match status" value="1"/>
</dbReference>
<dbReference type="InterPro" id="IPR012349">
    <property type="entry name" value="Split_barrel_FMN-bd"/>
</dbReference>
<evidence type="ECO:0000313" key="2">
    <source>
        <dbReference type="EMBL" id="GAD93873.1"/>
    </source>
</evidence>
<dbReference type="InParanoid" id="V5FPK9"/>
<comment type="caution">
    <text evidence="2">The sequence shown here is derived from an EMBL/GenBank/DDBJ whole genome shotgun (WGS) entry which is preliminary data.</text>
</comment>
<dbReference type="eggNOG" id="ENOG502QT5Z">
    <property type="taxonomic scope" value="Eukaryota"/>
</dbReference>
<evidence type="ECO:0000313" key="3">
    <source>
        <dbReference type="Proteomes" id="UP000018001"/>
    </source>
</evidence>
<name>V5FPK9_BYSSN</name>
<evidence type="ECO:0000259" key="1">
    <source>
        <dbReference type="SMART" id="SM00903"/>
    </source>
</evidence>
<feature type="domain" description="Flavin reductase like" evidence="1">
    <location>
        <begin position="26"/>
        <end position="183"/>
    </location>
</feature>
<dbReference type="Gene3D" id="2.30.110.10">
    <property type="entry name" value="Electron Transport, Fmn-binding Protein, Chain A"/>
    <property type="match status" value="1"/>
</dbReference>
<organism evidence="2 3">
    <name type="scientific">Byssochlamys spectabilis (strain No. 5 / NBRC 109023)</name>
    <name type="common">Paecilomyces variotii</name>
    <dbReference type="NCBI Taxonomy" id="1356009"/>
    <lineage>
        <taxon>Eukaryota</taxon>
        <taxon>Fungi</taxon>
        <taxon>Dikarya</taxon>
        <taxon>Ascomycota</taxon>
        <taxon>Pezizomycotina</taxon>
        <taxon>Eurotiomycetes</taxon>
        <taxon>Eurotiomycetidae</taxon>
        <taxon>Eurotiales</taxon>
        <taxon>Thermoascaceae</taxon>
        <taxon>Paecilomyces</taxon>
    </lineage>
</organism>
<dbReference type="HOGENOM" id="CLU_059021_3_4_1"/>
<gene>
    <name evidence="2" type="ORF">PVAR5_2490</name>
</gene>
<dbReference type="GO" id="GO:0010181">
    <property type="term" value="F:FMN binding"/>
    <property type="evidence" value="ECO:0007669"/>
    <property type="project" value="InterPro"/>
</dbReference>
<dbReference type="SUPFAM" id="SSF50475">
    <property type="entry name" value="FMN-binding split barrel"/>
    <property type="match status" value="1"/>
</dbReference>
<proteinExistence type="predicted"/>
<sequence>MFYQPGKTPHQLPRDPFKVVIVPIIACVVPRPIGWISTRSPEGVDNLAPFSQFNNLTFDPPYVMFSANQTEMNVRKDTTINTETSGEFVWNMATYPLREAVNISAEQVPYGTDEFDRAGLTKEPAHLVNCPMVRDSPIKFECRYHSTARLPGNPPMGTVDIIIGRVVGVHISEDVLTDGIVDLSKAQPIARCGYFQYARISETFEMMIPGSGKVLYGLEGSAARNAEEAAAHAKKGTNKPKL</sequence>
<dbReference type="Proteomes" id="UP000018001">
    <property type="component" value="Unassembled WGS sequence"/>
</dbReference>
<dbReference type="Pfam" id="PF01613">
    <property type="entry name" value="Flavin_Reduct"/>
    <property type="match status" value="1"/>
</dbReference>
<dbReference type="PANTHER" id="PTHR43812">
    <property type="entry name" value="BLR2425 PROTEIN"/>
    <property type="match status" value="1"/>
</dbReference>
<dbReference type="PANTHER" id="PTHR43812:SF2">
    <property type="entry name" value="FLAVIN REDUCTASE LIKE DOMAIN-CONTAINING PROTEIN"/>
    <property type="match status" value="1"/>
</dbReference>